<dbReference type="InterPro" id="IPR017871">
    <property type="entry name" value="ABC_transporter-like_CS"/>
</dbReference>
<dbReference type="InterPro" id="IPR039421">
    <property type="entry name" value="Type_1_exporter"/>
</dbReference>
<feature type="domain" description="ABC transmembrane type-1" evidence="10">
    <location>
        <begin position="28"/>
        <end position="328"/>
    </location>
</feature>
<gene>
    <name evidence="11" type="ORF">ACFFGX_13440</name>
</gene>
<feature type="transmembrane region" description="Helical" evidence="8">
    <location>
        <begin position="27"/>
        <end position="56"/>
    </location>
</feature>
<keyword evidence="6 8" id="KW-0472">Membrane</keyword>
<comment type="caution">
    <text evidence="11">The sequence shown here is derived from an EMBL/GenBank/DDBJ whole genome shotgun (WGS) entry which is preliminary data.</text>
</comment>
<dbReference type="InterPro" id="IPR027417">
    <property type="entry name" value="P-loop_NTPase"/>
</dbReference>
<feature type="domain" description="ABC transporter" evidence="9">
    <location>
        <begin position="363"/>
        <end position="600"/>
    </location>
</feature>
<dbReference type="SMART" id="SM00382">
    <property type="entry name" value="AAA"/>
    <property type="match status" value="1"/>
</dbReference>
<keyword evidence="4 11" id="KW-0067">ATP-binding</keyword>
<keyword evidence="2 8" id="KW-0812">Transmembrane</keyword>
<organism evidence="11 12">
    <name type="scientific">Azorhizophilus paspali</name>
    <name type="common">Azotobacter paspali</name>
    <dbReference type="NCBI Taxonomy" id="69963"/>
    <lineage>
        <taxon>Bacteria</taxon>
        <taxon>Pseudomonadati</taxon>
        <taxon>Pseudomonadota</taxon>
        <taxon>Gammaproteobacteria</taxon>
        <taxon>Pseudomonadales</taxon>
        <taxon>Pseudomonadaceae</taxon>
        <taxon>Azorhizophilus</taxon>
    </lineage>
</organism>
<evidence type="ECO:0000313" key="11">
    <source>
        <dbReference type="EMBL" id="MFC0710507.1"/>
    </source>
</evidence>
<evidence type="ECO:0000256" key="4">
    <source>
        <dbReference type="ARBA" id="ARBA00022840"/>
    </source>
</evidence>
<dbReference type="InterPro" id="IPR011527">
    <property type="entry name" value="ABC1_TM_dom"/>
</dbReference>
<proteinExistence type="predicted"/>
<feature type="transmembrane region" description="Helical" evidence="8">
    <location>
        <begin position="156"/>
        <end position="176"/>
    </location>
</feature>
<dbReference type="PROSITE" id="PS50929">
    <property type="entry name" value="ABC_TM1F"/>
    <property type="match status" value="1"/>
</dbReference>
<dbReference type="InterPro" id="IPR036640">
    <property type="entry name" value="ABC1_TM_sf"/>
</dbReference>
<dbReference type="Pfam" id="PF00005">
    <property type="entry name" value="ABC_tran"/>
    <property type="match status" value="1"/>
</dbReference>
<dbReference type="InterPro" id="IPR003439">
    <property type="entry name" value="ABC_transporter-like_ATP-bd"/>
</dbReference>
<dbReference type="PANTHER" id="PTHR24221:SF654">
    <property type="entry name" value="ATP-BINDING CASSETTE SUB-FAMILY B MEMBER 6"/>
    <property type="match status" value="1"/>
</dbReference>
<comment type="subcellular location">
    <subcellularLocation>
        <location evidence="1">Cell membrane</location>
        <topology evidence="1">Multi-pass membrane protein</topology>
    </subcellularLocation>
</comment>
<accession>A0ABV6SLT9</accession>
<evidence type="ECO:0000256" key="3">
    <source>
        <dbReference type="ARBA" id="ARBA00022741"/>
    </source>
</evidence>
<dbReference type="RefSeq" id="WP_376946658.1">
    <property type="nucleotide sequence ID" value="NZ_CP171449.1"/>
</dbReference>
<name>A0ABV6SLT9_AZOPA</name>
<dbReference type="Pfam" id="PF00664">
    <property type="entry name" value="ABC_membrane"/>
    <property type="match status" value="1"/>
</dbReference>
<evidence type="ECO:0000256" key="5">
    <source>
        <dbReference type="ARBA" id="ARBA00022989"/>
    </source>
</evidence>
<evidence type="ECO:0000256" key="1">
    <source>
        <dbReference type="ARBA" id="ARBA00004651"/>
    </source>
</evidence>
<feature type="transmembrane region" description="Helical" evidence="8">
    <location>
        <begin position="81"/>
        <end position="103"/>
    </location>
</feature>
<feature type="compositionally biased region" description="Polar residues" evidence="7">
    <location>
        <begin position="603"/>
        <end position="613"/>
    </location>
</feature>
<evidence type="ECO:0000256" key="6">
    <source>
        <dbReference type="ARBA" id="ARBA00023136"/>
    </source>
</evidence>
<dbReference type="EMBL" id="JBHLSS010000081">
    <property type="protein sequence ID" value="MFC0710507.1"/>
    <property type="molecule type" value="Genomic_DNA"/>
</dbReference>
<evidence type="ECO:0000313" key="12">
    <source>
        <dbReference type="Proteomes" id="UP001589891"/>
    </source>
</evidence>
<reference evidence="11 12" key="1">
    <citation type="submission" date="2024-09" db="EMBL/GenBank/DDBJ databases">
        <authorList>
            <person name="Sun Q."/>
            <person name="Mori K."/>
        </authorList>
    </citation>
    <scope>NUCLEOTIDE SEQUENCE [LARGE SCALE GENOMIC DNA]</scope>
    <source>
        <strain evidence="11 12">NCAIM B.01794</strain>
    </source>
</reference>
<feature type="transmembrane region" description="Helical" evidence="8">
    <location>
        <begin position="182"/>
        <end position="199"/>
    </location>
</feature>
<dbReference type="Gene3D" id="1.20.1560.10">
    <property type="entry name" value="ABC transporter type 1, transmembrane domain"/>
    <property type="match status" value="1"/>
</dbReference>
<dbReference type="Proteomes" id="UP001589891">
    <property type="component" value="Unassembled WGS sequence"/>
</dbReference>
<dbReference type="GO" id="GO:0005524">
    <property type="term" value="F:ATP binding"/>
    <property type="evidence" value="ECO:0007669"/>
    <property type="project" value="UniProtKB-KW"/>
</dbReference>
<dbReference type="PANTHER" id="PTHR24221">
    <property type="entry name" value="ATP-BINDING CASSETTE SUB-FAMILY B"/>
    <property type="match status" value="1"/>
</dbReference>
<evidence type="ECO:0000256" key="7">
    <source>
        <dbReference type="SAM" id="MobiDB-lite"/>
    </source>
</evidence>
<feature type="transmembrane region" description="Helical" evidence="8">
    <location>
        <begin position="271"/>
        <end position="289"/>
    </location>
</feature>
<sequence length="613" mass="67251">MRNTAPSLNRILGSLHAHLSRRRRAQVLALILLMLAGIVAELATFGAIVPLLTLLANPQKALDYPFLQQLFNLFGWRSENILLPATVLFGVIAVLAACVRILLIWAGNKTSYGIGYDLGVEVYRRTLLQPYRYHVARNTSQIIAGMGKVQSVVSGLLMPLLNTLIAILMTSAIFTALILIDPLVACAAGVLFSLLYLLISLGTRRKLRQNGWIIAQAHNVRVQAIQEGLGGIRDILIDGTQELYVKRFRKVDADLRKAQVVNSFLGTAPRYLIEAIGMLSISVLAYTLSRREGGLSAALPVLGALAIGAQRLLPQMQQIYQGWSTIMGNRGNIEDVLELLEQPIPPEYQKRLPTQPMAFERSIELRDIGFRYASDGPEVLHQLNLEIAKGSRVGFVGKTGSGKSTTLDLLMGLLEPVGGTILIDGVALTPANRRDWQAHIAHVPQSIYLADASIAENIAFGVERRHLDRERLREAARKAHIAEFIEGLTEQYETRIGERGVRLSGGQRQRIGIARALYKRADVLIFDEATSALDSATESAVMEAIRDLGPELTVLIIAHRTSTLSDCDCIYELTGGRLLHGASHPQIHRARASPQTEPPATGKTHSMQGERSP</sequence>
<keyword evidence="5 8" id="KW-1133">Transmembrane helix</keyword>
<protein>
    <submittedName>
        <fullName evidence="11">ABC transporter ATP-binding protein</fullName>
    </submittedName>
</protein>
<dbReference type="SUPFAM" id="SSF52540">
    <property type="entry name" value="P-loop containing nucleoside triphosphate hydrolases"/>
    <property type="match status" value="1"/>
</dbReference>
<dbReference type="SUPFAM" id="SSF90123">
    <property type="entry name" value="ABC transporter transmembrane region"/>
    <property type="match status" value="1"/>
</dbReference>
<evidence type="ECO:0000256" key="8">
    <source>
        <dbReference type="SAM" id="Phobius"/>
    </source>
</evidence>
<keyword evidence="12" id="KW-1185">Reference proteome</keyword>
<evidence type="ECO:0000259" key="10">
    <source>
        <dbReference type="PROSITE" id="PS50929"/>
    </source>
</evidence>
<dbReference type="PROSITE" id="PS00211">
    <property type="entry name" value="ABC_TRANSPORTER_1"/>
    <property type="match status" value="1"/>
</dbReference>
<dbReference type="PROSITE" id="PS50893">
    <property type="entry name" value="ABC_TRANSPORTER_2"/>
    <property type="match status" value="1"/>
</dbReference>
<evidence type="ECO:0000259" key="9">
    <source>
        <dbReference type="PROSITE" id="PS50893"/>
    </source>
</evidence>
<feature type="region of interest" description="Disordered" evidence="7">
    <location>
        <begin position="584"/>
        <end position="613"/>
    </location>
</feature>
<dbReference type="Gene3D" id="3.40.50.300">
    <property type="entry name" value="P-loop containing nucleotide triphosphate hydrolases"/>
    <property type="match status" value="1"/>
</dbReference>
<evidence type="ECO:0000256" key="2">
    <source>
        <dbReference type="ARBA" id="ARBA00022692"/>
    </source>
</evidence>
<keyword evidence="3" id="KW-0547">Nucleotide-binding</keyword>
<dbReference type="InterPro" id="IPR003593">
    <property type="entry name" value="AAA+_ATPase"/>
</dbReference>